<name>A0A851EDT8_9CORV</name>
<evidence type="ECO:0000256" key="1">
    <source>
        <dbReference type="ARBA" id="ARBA00009558"/>
    </source>
</evidence>
<feature type="chain" id="PRO_5033092578" description="NAD(P)(+)--arginine ADP-ribosyltransferase" evidence="10">
    <location>
        <begin position="25"/>
        <end position="213"/>
    </location>
</feature>
<reference evidence="11" key="1">
    <citation type="submission" date="2019-10" db="EMBL/GenBank/DDBJ databases">
        <title>Bird 10,000 Genomes (B10K) Project - Family phase.</title>
        <authorList>
            <person name="Zhang G."/>
        </authorList>
    </citation>
    <scope>NUCLEOTIDE SEQUENCE</scope>
    <source>
        <strain evidence="11">B10K-DU-002-56</strain>
        <tissue evidence="11">Muscle</tissue>
    </source>
</reference>
<evidence type="ECO:0000256" key="10">
    <source>
        <dbReference type="RuleBase" id="RU361228"/>
    </source>
</evidence>
<organism evidence="11 12">
    <name type="scientific">Dryoscopus gambensis</name>
    <dbReference type="NCBI Taxonomy" id="85069"/>
    <lineage>
        <taxon>Eukaryota</taxon>
        <taxon>Metazoa</taxon>
        <taxon>Chordata</taxon>
        <taxon>Craniata</taxon>
        <taxon>Vertebrata</taxon>
        <taxon>Euteleostomi</taxon>
        <taxon>Archelosauria</taxon>
        <taxon>Archosauria</taxon>
        <taxon>Dinosauria</taxon>
        <taxon>Saurischia</taxon>
        <taxon>Theropoda</taxon>
        <taxon>Coelurosauria</taxon>
        <taxon>Aves</taxon>
        <taxon>Neognathae</taxon>
        <taxon>Neoaves</taxon>
        <taxon>Telluraves</taxon>
        <taxon>Australaves</taxon>
        <taxon>Passeriformes</taxon>
        <taxon>Corvoidea</taxon>
        <taxon>Malaconotidae</taxon>
        <taxon>Dryoscopus</taxon>
    </lineage>
</organism>
<feature type="non-terminal residue" evidence="11">
    <location>
        <position position="1"/>
    </location>
</feature>
<dbReference type="GO" id="GO:0106274">
    <property type="term" value="F:NAD+-protein-arginine ADP-ribosyltransferase activity"/>
    <property type="evidence" value="ECO:0007669"/>
    <property type="project" value="UniProtKB-EC"/>
</dbReference>
<protein>
    <recommendedName>
        <fullName evidence="10">NAD(P)(+)--arginine ADP-ribosyltransferase</fullName>
        <ecNumber evidence="10">2.4.2.31</ecNumber>
    </recommendedName>
    <alternativeName>
        <fullName evidence="10">Mono(ADP-ribosyl)transferase</fullName>
    </alternativeName>
</protein>
<evidence type="ECO:0000256" key="6">
    <source>
        <dbReference type="ARBA" id="ARBA00022857"/>
    </source>
</evidence>
<dbReference type="PANTHER" id="PTHR10339:SF19">
    <property type="entry name" value="GPI-LINKED NAD(P)(+)--ARGININE ADP-RIBOSYLTRANSFERASE 1"/>
    <property type="match status" value="1"/>
</dbReference>
<dbReference type="Gene3D" id="3.90.176.10">
    <property type="entry name" value="Toxin ADP-ribosyltransferase, Chain A, domain 1"/>
    <property type="match status" value="1"/>
</dbReference>
<comment type="catalytic activity">
    <reaction evidence="9 10">
        <text>L-arginyl-[protein] + NAD(+) = N(omega)-(ADP-D-ribosyl)-L-arginyl-[protein] + nicotinamide + H(+)</text>
        <dbReference type="Rhea" id="RHEA:19149"/>
        <dbReference type="Rhea" id="RHEA-COMP:10532"/>
        <dbReference type="Rhea" id="RHEA-COMP:15087"/>
        <dbReference type="ChEBI" id="CHEBI:15378"/>
        <dbReference type="ChEBI" id="CHEBI:17154"/>
        <dbReference type="ChEBI" id="CHEBI:29965"/>
        <dbReference type="ChEBI" id="CHEBI:57540"/>
        <dbReference type="ChEBI" id="CHEBI:142554"/>
        <dbReference type="EC" id="2.4.2.31"/>
    </reaction>
</comment>
<dbReference type="Proteomes" id="UP000604080">
    <property type="component" value="Unassembled WGS sequence"/>
</dbReference>
<proteinExistence type="inferred from homology"/>
<dbReference type="SUPFAM" id="SSF56399">
    <property type="entry name" value="ADP-ribosylation"/>
    <property type="match status" value="1"/>
</dbReference>
<feature type="non-terminal residue" evidence="11">
    <location>
        <position position="213"/>
    </location>
</feature>
<dbReference type="PANTHER" id="PTHR10339">
    <property type="entry name" value="ADP-RIBOSYLTRANSFERASE"/>
    <property type="match status" value="1"/>
</dbReference>
<evidence type="ECO:0000256" key="8">
    <source>
        <dbReference type="ARBA" id="ARBA00023157"/>
    </source>
</evidence>
<keyword evidence="6 10" id="KW-0521">NADP</keyword>
<dbReference type="InterPro" id="IPR050999">
    <property type="entry name" value="ADP-ribosyltransferase_ARG"/>
</dbReference>
<keyword evidence="12" id="KW-1185">Reference proteome</keyword>
<keyword evidence="7 10" id="KW-0520">NAD</keyword>
<keyword evidence="8" id="KW-1015">Disulfide bond</keyword>
<comment type="similarity">
    <text evidence="1 10">Belongs to the Arg-specific ADP-ribosyltransferase family.</text>
</comment>
<feature type="signal peptide" evidence="10">
    <location>
        <begin position="1"/>
        <end position="24"/>
    </location>
</feature>
<evidence type="ECO:0000256" key="2">
    <source>
        <dbReference type="ARBA" id="ARBA00022676"/>
    </source>
</evidence>
<dbReference type="AlphaFoldDB" id="A0A851EDT8"/>
<gene>
    <name evidence="11" type="primary">Madprt</name>
    <name evidence="11" type="ORF">DRYGAM_R13196</name>
</gene>
<evidence type="ECO:0000313" key="11">
    <source>
        <dbReference type="EMBL" id="NWI81309.1"/>
    </source>
</evidence>
<keyword evidence="4" id="KW-0548">Nucleotidyltransferase</keyword>
<evidence type="ECO:0000256" key="7">
    <source>
        <dbReference type="ARBA" id="ARBA00023027"/>
    </source>
</evidence>
<evidence type="ECO:0000313" key="12">
    <source>
        <dbReference type="Proteomes" id="UP000604080"/>
    </source>
</evidence>
<dbReference type="Pfam" id="PF01129">
    <property type="entry name" value="ART"/>
    <property type="match status" value="1"/>
</dbReference>
<dbReference type="EMBL" id="WEIT01031646">
    <property type="protein sequence ID" value="NWI81309.1"/>
    <property type="molecule type" value="Genomic_DNA"/>
</dbReference>
<keyword evidence="5 10" id="KW-0732">Signal</keyword>
<evidence type="ECO:0000256" key="3">
    <source>
        <dbReference type="ARBA" id="ARBA00022679"/>
    </source>
</evidence>
<dbReference type="EC" id="2.4.2.31" evidence="10"/>
<evidence type="ECO:0000256" key="4">
    <source>
        <dbReference type="ARBA" id="ARBA00022695"/>
    </source>
</evidence>
<evidence type="ECO:0000256" key="9">
    <source>
        <dbReference type="ARBA" id="ARBA00047597"/>
    </source>
</evidence>
<evidence type="ECO:0000256" key="5">
    <source>
        <dbReference type="ARBA" id="ARBA00022729"/>
    </source>
</evidence>
<dbReference type="GO" id="GO:0003950">
    <property type="term" value="F:NAD+ poly-ADP-ribosyltransferase activity"/>
    <property type="evidence" value="ECO:0007669"/>
    <property type="project" value="TreeGrafter"/>
</dbReference>
<accession>A0A851EDT8</accession>
<dbReference type="GO" id="GO:0016779">
    <property type="term" value="F:nucleotidyltransferase activity"/>
    <property type="evidence" value="ECO:0007669"/>
    <property type="project" value="UniProtKB-KW"/>
</dbReference>
<dbReference type="PROSITE" id="PS51996">
    <property type="entry name" value="TR_MART"/>
    <property type="match status" value="1"/>
</dbReference>
<dbReference type="InterPro" id="IPR000768">
    <property type="entry name" value="ART"/>
</dbReference>
<sequence length="213" mass="23580">WPLPSMAPLAHTLALLAMTVATTAIEEVPLDMAPNSFDDQYLNCSSAMTAALPALKRSELQNPVFAEIWAGTAEQWEGQQPPASPLLSQDQATAVSVYLMNDLYDDFIVAMREAGRSSQEYRDKFHLKALHFLLTDAMARLRDAQGQKCHCVVREAQRGDTVRFGQFVSSTLCNETTPDLGTGTVFQVETCHGVGIPESFYYFSKKEVLIPPF</sequence>
<dbReference type="PRINTS" id="PR00970">
    <property type="entry name" value="RIBTRNSFRASE"/>
</dbReference>
<comment type="caution">
    <text evidence="11">The sequence shown here is derived from an EMBL/GenBank/DDBJ whole genome shotgun (WGS) entry which is preliminary data.</text>
</comment>
<keyword evidence="2 10" id="KW-0328">Glycosyltransferase</keyword>
<keyword evidence="3 10" id="KW-0808">Transferase</keyword>